<organism evidence="2 3">
    <name type="scientific">Aureimonas ureilytica</name>
    <dbReference type="NCBI Taxonomy" id="401562"/>
    <lineage>
        <taxon>Bacteria</taxon>
        <taxon>Pseudomonadati</taxon>
        <taxon>Pseudomonadota</taxon>
        <taxon>Alphaproteobacteria</taxon>
        <taxon>Hyphomicrobiales</taxon>
        <taxon>Aurantimonadaceae</taxon>
        <taxon>Aureimonas</taxon>
    </lineage>
</organism>
<feature type="compositionally biased region" description="Basic and acidic residues" evidence="1">
    <location>
        <begin position="115"/>
        <end position="146"/>
    </location>
</feature>
<dbReference type="SUPFAM" id="SSF57783">
    <property type="entry name" value="Zinc beta-ribbon"/>
    <property type="match status" value="1"/>
</dbReference>
<sequence length="430" mass="46401">MVTAVRSSLRDLFVEEARGVEMAAALSNLPLSHLNDRIARGELIGACPACGGKDRLGVNPGKPAWVCRGSDGGRDAIGLAAHVLGLDVSRSGDFLEACAAVLGRPVPGDTEENDAERRDREARIAERKRQNEEAAAKRDREANDFRAAEQSRARGKWLHAKLDGLHVTYLARRLDCYAHELPVAPLLRTSPAETYWYGKDDRDPRSVPVELFTRPAMVAPFVAPSGHVIGCHLTWIDLDRRPKFRPVILDAKGEPLPSKKMRGTKKGGMIPLIGFYELDGLILPDPHRPRFVAGEGIENTLAIALAEGPRADTIYAAAGDLGNLAGPADAKRRFAHPTLKKADKNGVMRPVWIASSTPKLDQTLDDALQAPAGVTDILLLADGDSEVHATASAMARARTRLGAGGARVDVLWPPRGYDFADLLALSSLGQ</sequence>
<comment type="caution">
    <text evidence="2">The sequence shown here is derived from an EMBL/GenBank/DDBJ whole genome shotgun (WGS) entry which is preliminary data.</text>
</comment>
<dbReference type="Proteomes" id="UP000078529">
    <property type="component" value="Unassembled WGS sequence"/>
</dbReference>
<reference evidence="2 3" key="1">
    <citation type="journal article" date="2016" name="Front. Microbiol.">
        <title>Genomic Resource of Rice Seed Associated Bacteria.</title>
        <authorList>
            <person name="Midha S."/>
            <person name="Bansal K."/>
            <person name="Sharma S."/>
            <person name="Kumar N."/>
            <person name="Patil P.P."/>
            <person name="Chaudhry V."/>
            <person name="Patil P.B."/>
        </authorList>
    </citation>
    <scope>NUCLEOTIDE SEQUENCE [LARGE SCALE GENOMIC DNA]</scope>
    <source>
        <strain evidence="2 3">NS365</strain>
    </source>
</reference>
<evidence type="ECO:0000256" key="1">
    <source>
        <dbReference type="SAM" id="MobiDB-lite"/>
    </source>
</evidence>
<evidence type="ECO:0000313" key="2">
    <source>
        <dbReference type="EMBL" id="KTR07377.1"/>
    </source>
</evidence>
<evidence type="ECO:0008006" key="4">
    <source>
        <dbReference type="Google" id="ProtNLM"/>
    </source>
</evidence>
<dbReference type="GO" id="GO:0008270">
    <property type="term" value="F:zinc ion binding"/>
    <property type="evidence" value="ECO:0007669"/>
    <property type="project" value="InterPro"/>
</dbReference>
<dbReference type="Gene3D" id="3.90.580.10">
    <property type="entry name" value="Zinc finger, CHC2-type domain"/>
    <property type="match status" value="1"/>
</dbReference>
<dbReference type="GO" id="GO:0003677">
    <property type="term" value="F:DNA binding"/>
    <property type="evidence" value="ECO:0007669"/>
    <property type="project" value="InterPro"/>
</dbReference>
<feature type="region of interest" description="Disordered" evidence="1">
    <location>
        <begin position="105"/>
        <end position="146"/>
    </location>
</feature>
<gene>
    <name evidence="2" type="ORF">NS365_04635</name>
</gene>
<dbReference type="InterPro" id="IPR036977">
    <property type="entry name" value="DNA_primase_Znf_CHC2"/>
</dbReference>
<dbReference type="EMBL" id="LDQA01000011">
    <property type="protein sequence ID" value="KTR07377.1"/>
    <property type="molecule type" value="Genomic_DNA"/>
</dbReference>
<keyword evidence="3" id="KW-1185">Reference proteome</keyword>
<protein>
    <recommendedName>
        <fullName evidence="4">Bacteriophage T7 Gp4 DNA primase/helicase N-terminal domain-containing protein</fullName>
    </recommendedName>
</protein>
<dbReference type="GO" id="GO:0006260">
    <property type="term" value="P:DNA replication"/>
    <property type="evidence" value="ECO:0007669"/>
    <property type="project" value="InterPro"/>
</dbReference>
<dbReference type="AlphaFoldDB" id="A0A175RV20"/>
<evidence type="ECO:0000313" key="3">
    <source>
        <dbReference type="Proteomes" id="UP000078529"/>
    </source>
</evidence>
<proteinExistence type="predicted"/>
<name>A0A175RV20_9HYPH</name>
<accession>A0A175RV20</accession>
<dbReference type="PATRIC" id="fig|401562.4.peg.483"/>